<accession>A0ABM0ZWQ0</accession>
<evidence type="ECO:0000256" key="2">
    <source>
        <dbReference type="SAM" id="MobiDB-lite"/>
    </source>
</evidence>
<feature type="compositionally biased region" description="Polar residues" evidence="2">
    <location>
        <begin position="233"/>
        <end position="247"/>
    </location>
</feature>
<evidence type="ECO:0000313" key="4">
    <source>
        <dbReference type="RefSeq" id="XP_012936075.1"/>
    </source>
</evidence>
<feature type="compositionally biased region" description="Polar residues" evidence="2">
    <location>
        <begin position="585"/>
        <end position="595"/>
    </location>
</feature>
<dbReference type="RefSeq" id="XP_012936075.1">
    <property type="nucleotide sequence ID" value="XM_013080621.2"/>
</dbReference>
<feature type="compositionally biased region" description="Low complexity" evidence="2">
    <location>
        <begin position="754"/>
        <end position="765"/>
    </location>
</feature>
<evidence type="ECO:0000313" key="3">
    <source>
        <dbReference type="Proteomes" id="UP000694888"/>
    </source>
</evidence>
<gene>
    <name evidence="4" type="primary">LOC101856958</name>
</gene>
<feature type="region of interest" description="Disordered" evidence="2">
    <location>
        <begin position="224"/>
        <end position="338"/>
    </location>
</feature>
<feature type="compositionally biased region" description="Basic and acidic residues" evidence="2">
    <location>
        <begin position="366"/>
        <end position="381"/>
    </location>
</feature>
<protein>
    <submittedName>
        <fullName evidence="4">Uncharacterized protein LOC101856958</fullName>
    </submittedName>
</protein>
<feature type="compositionally biased region" description="Polar residues" evidence="2">
    <location>
        <begin position="267"/>
        <end position="285"/>
    </location>
</feature>
<feature type="compositionally biased region" description="Basic residues" evidence="2">
    <location>
        <begin position="427"/>
        <end position="436"/>
    </location>
</feature>
<feature type="compositionally biased region" description="Basic and acidic residues" evidence="2">
    <location>
        <begin position="457"/>
        <end position="468"/>
    </location>
</feature>
<dbReference type="GeneID" id="101856958"/>
<feature type="compositionally biased region" description="Polar residues" evidence="2">
    <location>
        <begin position="505"/>
        <end position="515"/>
    </location>
</feature>
<feature type="compositionally biased region" description="Acidic residues" evidence="2">
    <location>
        <begin position="557"/>
        <end position="567"/>
    </location>
</feature>
<feature type="compositionally biased region" description="Polar residues" evidence="2">
    <location>
        <begin position="535"/>
        <end position="552"/>
    </location>
</feature>
<organism evidence="3 4">
    <name type="scientific">Aplysia californica</name>
    <name type="common">California sea hare</name>
    <dbReference type="NCBI Taxonomy" id="6500"/>
    <lineage>
        <taxon>Eukaryota</taxon>
        <taxon>Metazoa</taxon>
        <taxon>Spiralia</taxon>
        <taxon>Lophotrochozoa</taxon>
        <taxon>Mollusca</taxon>
        <taxon>Gastropoda</taxon>
        <taxon>Heterobranchia</taxon>
        <taxon>Euthyneura</taxon>
        <taxon>Tectipleura</taxon>
        <taxon>Aplysiida</taxon>
        <taxon>Aplysioidea</taxon>
        <taxon>Aplysiidae</taxon>
        <taxon>Aplysia</taxon>
    </lineage>
</organism>
<feature type="coiled-coil region" evidence="1">
    <location>
        <begin position="641"/>
        <end position="672"/>
    </location>
</feature>
<proteinExistence type="predicted"/>
<feature type="region of interest" description="Disordered" evidence="2">
    <location>
        <begin position="351"/>
        <end position="596"/>
    </location>
</feature>
<feature type="compositionally biased region" description="Polar residues" evidence="2">
    <location>
        <begin position="437"/>
        <end position="451"/>
    </location>
</feature>
<feature type="compositionally biased region" description="Polar residues" evidence="2">
    <location>
        <begin position="840"/>
        <end position="859"/>
    </location>
</feature>
<feature type="region of interest" description="Disordered" evidence="2">
    <location>
        <begin position="754"/>
        <end position="867"/>
    </location>
</feature>
<reference evidence="4" key="1">
    <citation type="submission" date="2025-08" db="UniProtKB">
        <authorList>
            <consortium name="RefSeq"/>
        </authorList>
    </citation>
    <scope>IDENTIFICATION</scope>
</reference>
<name>A0ABM0ZWQ0_APLCA</name>
<evidence type="ECO:0000256" key="1">
    <source>
        <dbReference type="SAM" id="Coils"/>
    </source>
</evidence>
<keyword evidence="3" id="KW-1185">Reference proteome</keyword>
<dbReference type="Proteomes" id="UP000694888">
    <property type="component" value="Unplaced"/>
</dbReference>
<keyword evidence="1" id="KW-0175">Coiled coil</keyword>
<sequence length="952" mass="106027">MLSAAELHSIKNGGCLTQAMQQNKDDLSLKSKIYAIEYERRQSLKTMEIRRRQFLHQYHQTAVKRSVPLSVLVERKKRKVEDGKKEERRSKSVLDNRTSEFIDGLKTRPLTTGITRKTLLQKLQEQEKPHMTDFGEKKLPENETKSGAMGLYQRSFGLIKNHSENSNPFVASVGSIIKRLKGGKSGENQDGEREKPVNELTRKIFGKYFNGQTTDGADVEESGTATLKEGNSVLVSKSESETCNSDNDPCGDQVKQSANKDKLLISDSLTQGQHGNCRDTNGGTKSDSDSDSSIKAMTAKQDESTHTYFINRGRSQSKTISKHDTPQMSLPTNEKTKGKKDLISINIIPPHVKSHDSSTKYVTAERTSRPEKNHVFREKTGLSDSPEDADAILFPHGSHESRGGGVNVSGPQNGASHHHVGTEQHRVQHVNSRKNTRSSVGSLQFRRSSSLGPYCSKQREESTGDRNRRPQTRSKSPEIPVVNRSQTIIIVHSESGTEQEKHSIFGNQKNTTSQNGDEEGNVKSKEQFGGDKSSFVHSLNGTGHSTDNNSNHYGKDGEEEDNDDDNVDNAGDNKIPPLYLVSPSPEETTTDSVSVEGSKLSRADSFSRTVGRRRLSMQTTGALRLWAEVQKLDEERERKLVQSEEQKYGQLVENLAAAESEATEQAERLKAVRRFPPGLSMPGSAEQSPGGTAADPNTIRGSTTARRMSRQEGAIHVTDEVYKFVRRRYSVSDIRHALWVRPDQQKPAKADFLVNSSSSSNVGNNTARRNSVTASQNSERIGSATGRSRIPSAKGRPSESRKGKSLLSAVFRPLEGTPRRRSVPESKDKSRETVREIITSAGSGRTESKNGNRVPSASANRRDARSYSWAPDVSQPKKWHILALELLSRNQKGLSKFRTVSHLLQCLKEEYERERTDMVFEELRYCTYLRLPKAHVPLELQDCDVTSIFSKE</sequence>
<feature type="region of interest" description="Disordered" evidence="2">
    <location>
        <begin position="675"/>
        <end position="711"/>
    </location>
</feature>
<feature type="compositionally biased region" description="Polar residues" evidence="2">
    <location>
        <begin position="766"/>
        <end position="780"/>
    </location>
</feature>
<feature type="compositionally biased region" description="Basic and acidic residues" evidence="2">
    <location>
        <begin position="520"/>
        <end position="529"/>
    </location>
</feature>
<feature type="compositionally biased region" description="Basic and acidic residues" evidence="2">
    <location>
        <begin position="822"/>
        <end position="835"/>
    </location>
</feature>